<dbReference type="AlphaFoldDB" id="A0AAD7EGC6"/>
<comment type="caution">
    <text evidence="1">The sequence shown here is derived from an EMBL/GenBank/DDBJ whole genome shotgun (WGS) entry which is preliminary data.</text>
</comment>
<protein>
    <recommendedName>
        <fullName evidence="3">F-box domain-containing protein</fullName>
    </recommendedName>
</protein>
<proteinExistence type="predicted"/>
<dbReference type="EMBL" id="JARIHO010000055">
    <property type="protein sequence ID" value="KAJ7319045.1"/>
    <property type="molecule type" value="Genomic_DNA"/>
</dbReference>
<gene>
    <name evidence="1" type="ORF">DFH08DRAFT_970937</name>
</gene>
<reference evidence="1" key="1">
    <citation type="submission" date="2023-03" db="EMBL/GenBank/DDBJ databases">
        <title>Massive genome expansion in bonnet fungi (Mycena s.s.) driven by repeated elements and novel gene families across ecological guilds.</title>
        <authorList>
            <consortium name="Lawrence Berkeley National Laboratory"/>
            <person name="Harder C.B."/>
            <person name="Miyauchi S."/>
            <person name="Viragh M."/>
            <person name="Kuo A."/>
            <person name="Thoen E."/>
            <person name="Andreopoulos B."/>
            <person name="Lu D."/>
            <person name="Skrede I."/>
            <person name="Drula E."/>
            <person name="Henrissat B."/>
            <person name="Morin E."/>
            <person name="Kohler A."/>
            <person name="Barry K."/>
            <person name="LaButti K."/>
            <person name="Morin E."/>
            <person name="Salamov A."/>
            <person name="Lipzen A."/>
            <person name="Mereny Z."/>
            <person name="Hegedus B."/>
            <person name="Baldrian P."/>
            <person name="Stursova M."/>
            <person name="Weitz H."/>
            <person name="Taylor A."/>
            <person name="Grigoriev I.V."/>
            <person name="Nagy L.G."/>
            <person name="Martin F."/>
            <person name="Kauserud H."/>
        </authorList>
    </citation>
    <scope>NUCLEOTIDE SEQUENCE</scope>
    <source>
        <strain evidence="1">CBHHK002</strain>
    </source>
</reference>
<evidence type="ECO:0008006" key="3">
    <source>
        <dbReference type="Google" id="ProtNLM"/>
    </source>
</evidence>
<evidence type="ECO:0000313" key="1">
    <source>
        <dbReference type="EMBL" id="KAJ7319045.1"/>
    </source>
</evidence>
<dbReference type="Proteomes" id="UP001218218">
    <property type="component" value="Unassembled WGS sequence"/>
</dbReference>
<organism evidence="1 2">
    <name type="scientific">Mycena albidolilacea</name>
    <dbReference type="NCBI Taxonomy" id="1033008"/>
    <lineage>
        <taxon>Eukaryota</taxon>
        <taxon>Fungi</taxon>
        <taxon>Dikarya</taxon>
        <taxon>Basidiomycota</taxon>
        <taxon>Agaricomycotina</taxon>
        <taxon>Agaricomycetes</taxon>
        <taxon>Agaricomycetidae</taxon>
        <taxon>Agaricales</taxon>
        <taxon>Marasmiineae</taxon>
        <taxon>Mycenaceae</taxon>
        <taxon>Mycena</taxon>
    </lineage>
</organism>
<dbReference type="InterPro" id="IPR032675">
    <property type="entry name" value="LRR_dom_sf"/>
</dbReference>
<keyword evidence="2" id="KW-1185">Reference proteome</keyword>
<name>A0AAD7EGC6_9AGAR</name>
<evidence type="ECO:0000313" key="2">
    <source>
        <dbReference type="Proteomes" id="UP001218218"/>
    </source>
</evidence>
<dbReference type="SUPFAM" id="SSF52047">
    <property type="entry name" value="RNI-like"/>
    <property type="match status" value="1"/>
</dbReference>
<sequence length="360" mass="39861">MTIHFPQELADEIIDHFSGDSEFLTACSLVCRAWVSRTRSCLFETCTLASYNLLGFCDLLQSPGCTFLQHVRSIDASYTCWEPADSVLWLNGFAAGLRRLPHVRTLEMAFYIPREMVFCAGLLAILPHITLLTLRSGSPPAPFIDIISLCPALQELHVLSLADTVAYPPARAIPPSRLRSLTFGVRSSPGILAWLNTAGHLPNVDSTTLSALQPGEAPTVRAALQQVGCALCHLKISVHDNSDVDAWTAYDLSLHPNLRTLAILYRSFLSQESSHIRLMALITRLAAAGPALESLTIDFNANVFTFDWGALDAFLSVARFPRLRKVLIQCNSDEVQFWLYLGGYWYRYVRTSADDVAPCN</sequence>
<dbReference type="Gene3D" id="3.80.10.10">
    <property type="entry name" value="Ribonuclease Inhibitor"/>
    <property type="match status" value="1"/>
</dbReference>
<accession>A0AAD7EGC6</accession>